<accession>A0ABY2GV21</accession>
<dbReference type="GeneID" id="300580560"/>
<organism evidence="2 3">
    <name type="scientific">Trichoderma ghanense</name>
    <dbReference type="NCBI Taxonomy" id="65468"/>
    <lineage>
        <taxon>Eukaryota</taxon>
        <taxon>Fungi</taxon>
        <taxon>Dikarya</taxon>
        <taxon>Ascomycota</taxon>
        <taxon>Pezizomycotina</taxon>
        <taxon>Sordariomycetes</taxon>
        <taxon>Hypocreomycetidae</taxon>
        <taxon>Hypocreales</taxon>
        <taxon>Hypocreaceae</taxon>
        <taxon>Trichoderma</taxon>
    </lineage>
</organism>
<evidence type="ECO:0000313" key="3">
    <source>
        <dbReference type="Proteomes" id="UP001642720"/>
    </source>
</evidence>
<name>A0ABY2GV21_9HYPO</name>
<dbReference type="RefSeq" id="XP_073555346.1">
    <property type="nucleotide sequence ID" value="XM_073706110.1"/>
</dbReference>
<dbReference type="EMBL" id="PPTA01000015">
    <property type="protein sequence ID" value="TFA99144.1"/>
    <property type="molecule type" value="Genomic_DNA"/>
</dbReference>
<reference evidence="2 3" key="1">
    <citation type="submission" date="2018-01" db="EMBL/GenBank/DDBJ databases">
        <title>Genome characterization of the sugarcane-associated fungus Trichoderma ghanense CCMA-1212 and their application in lignocelulose bioconversion.</title>
        <authorList>
            <person name="Steindorff A.S."/>
            <person name="Mendes T.D."/>
            <person name="Vilela E.S.D."/>
            <person name="Rodrigues D.S."/>
            <person name="Formighieri E.F."/>
            <person name="Melo I.S."/>
            <person name="Favaro L.C.L."/>
        </authorList>
    </citation>
    <scope>NUCLEOTIDE SEQUENCE [LARGE SCALE GENOMIC DNA]</scope>
    <source>
        <strain evidence="2 3">CCMA-1212</strain>
    </source>
</reference>
<dbReference type="Proteomes" id="UP001642720">
    <property type="component" value="Unassembled WGS sequence"/>
</dbReference>
<proteinExistence type="predicted"/>
<keyword evidence="3" id="KW-1185">Reference proteome</keyword>
<sequence length="1839" mass="194670">MHSSSCTYLSQLARTAPILGELVNLYTSSKYSLVNANGLAVTLGMYLPTSFDGSIVVLWIFLSKNDRNGLTPDRKKVEWKGTSMPRRGILQRQRLLKRCLSASADNLPQRTLGLLDVAAHLLHVNLLQLEEVGHSAKRVQGAQVTSTYVLHVGDVVVDNFQQPASLLRNVVDDELKSLLVERLGDAAGVDGAHGVVGAAGGITLDGNLHRQTTVEDDRHQRLNGHDVRQSSKRRVFTQRVTSERAVPGNKSLGLHVLEAGLLHQGQGRLGELRGRQETGGRSVGVGTVPDLLGHRAAAIEIHTHALLLRTLSGKDIGRHGLLHLGLAQQNLLLRLRVDGLELDDLATRHHAHVLQLDLDGVVGENHADQGSVEAADTAHVVLGSPRLDQAAHGGAAVHAVGDGAREVGVLREDARHMNGVVVARHASVRLVGGGRTELQRRLAAQRNGVLKVDRLVQQGAVALKIVDHGVAVRLAGLVVHAGDLNHLLRRQLQQDLAPGLHAAEDGLVLEPHQALEAERQGLAQQVDLVRDLVEGKPRLGSQHGHELGSHLHDRLAVADDGAADLDHLSRLLVDDSVDLRSGRHLVALLERLGTGDHAETVGQVHQLQQITIDGAREDGLRDGLPSEHNGKVHGRIHDLAGSVDKGLARIANGVNKVVDGLSRDGGAATVKLARDHGIQVQRIIAKPQLPVELLDAVVATLHDFVDGCISSVGVVDELQRQGNGRTQGGCLLDHVDEDLPVAVQLDLDDIHVLVVPGLLLDDNGRLGGVVGILDLDEQTTLRGEDASNGVGLELLSLHNNIGHEQSMSPVATLNIKRDVRLPELATKVLNGRDRGLVTVVEVLGQGRNVGIVDVVKNVLDGLINDGGELGSSRALENAGSANVLANDCIEVLRLPQGVLLEVELKVLVESRDESDGLLARAQAENEEVLDVLCVDDLVLGLGVGGKDSVNSAVGLLEVSVALEKRGSASFGGESLLDSVDEVASQASVGSVDPSRLVLDIEQLDEAADDLGVGHVLEVHSLALLVAAEPDLLEVIVQLLDDVVTVLLQLSNTLLLGEVEDLLVHLGPELDAASGQLVNGLTHFRAHSDDTTGRALVGLLPFRIIEARSVDDGLLGVLAGVGLLGHHHTASKQAAVKGHGRVSILPGPFTGDVRVGIVGTTEATACDKDDVLLSADSAVHLEDRLVEVLERVVTTTTATSPLQNDGERGVRLGNVDDGLDGLDRAGLEGNVLQAQSLNVLLSNLDRGHTSSNGQPFNGHALRAKSANEGNLPAHGAGVDIDEVDGDTATRRNGLLDLLQCRGHHLGVEVTTTGKLDMVSSIHRRSDKVPGDGRRGHAGNHDGGQTEQTAHLGVDVLPAAGCLDEARTIFLDPVNGILDGLLLVSVKELGLVSELRHGALNGAGKDDADTSSLLRSKTGDAAGTKVKNVRSLREDGRLLPVDGIPGDQSNQGGHNVAAALFAEILSGVGVVDGDTQRAGVDADILEILIDDSGSILQILAVERGSDGKEPVGEPNLSLSVRDSGLVQTGRGLDLAELSVQTVQRCGRARNDQVAGAVDEGDADMTVRREILVGGVNVPLNLLLGQVPDAQHRSRETLAVLLRLSKHGRGHGCGRESLLASRADPEENGQDGVGDLAPRLPRVSRRRRSRHDDTLRVTSGSADALSQETRVDAQDLARNLVVRHLDKPNQGEADGSSDEIVDIRSGLGPVKPCQDIQPLGEHLFRAGVVGQSLQLLGSICDELSNKGGVRLVNLAKFLKVLLNVALAAKDGVDLGRVVVRSPQQSRLRGGQSVDLVALEVGPLELVKQQLEDLLVRTLRIILSLLYLGGDEAQISGNQLGYG</sequence>
<evidence type="ECO:0000313" key="2">
    <source>
        <dbReference type="EMBL" id="TFA99144.1"/>
    </source>
</evidence>
<gene>
    <name evidence="2" type="ORF">CCMA1212_009009</name>
</gene>
<comment type="caution">
    <text evidence="2">The sequence shown here is derived from an EMBL/GenBank/DDBJ whole genome shotgun (WGS) entry which is preliminary data.</text>
</comment>
<evidence type="ECO:0000256" key="1">
    <source>
        <dbReference type="SAM" id="MobiDB-lite"/>
    </source>
</evidence>
<protein>
    <submittedName>
        <fullName evidence="2">Uncharacterized protein</fullName>
    </submittedName>
</protein>
<feature type="region of interest" description="Disordered" evidence="1">
    <location>
        <begin position="1321"/>
        <end position="1346"/>
    </location>
</feature>
<feature type="region of interest" description="Disordered" evidence="1">
    <location>
        <begin position="1605"/>
        <end position="1660"/>
    </location>
</feature>